<dbReference type="Pfam" id="PF07869">
    <property type="entry name" value="DUF1656"/>
    <property type="match status" value="1"/>
</dbReference>
<dbReference type="RefSeq" id="WP_209980404.1">
    <property type="nucleotide sequence ID" value="NZ_JAGINO010000004.1"/>
</dbReference>
<organism evidence="6 7">
    <name type="scientific">Azospirillum picis</name>
    <dbReference type="NCBI Taxonomy" id="488438"/>
    <lineage>
        <taxon>Bacteria</taxon>
        <taxon>Pseudomonadati</taxon>
        <taxon>Pseudomonadota</taxon>
        <taxon>Alphaproteobacteria</taxon>
        <taxon>Rhodospirillales</taxon>
        <taxon>Azospirillaceae</taxon>
        <taxon>Azospirillum</taxon>
    </lineage>
</organism>
<reference evidence="6 7" key="1">
    <citation type="submission" date="2023-07" db="EMBL/GenBank/DDBJ databases">
        <title>Genomic Encyclopedia of Type Strains, Phase IV (KMG-IV): sequencing the most valuable type-strain genomes for metagenomic binning, comparative biology and taxonomic classification.</title>
        <authorList>
            <person name="Goeker M."/>
        </authorList>
    </citation>
    <scope>NUCLEOTIDE SEQUENCE [LARGE SCALE GENOMIC DNA]</scope>
    <source>
        <strain evidence="6 7">DSM 19922</strain>
    </source>
</reference>
<feature type="transmembrane region" description="Helical" evidence="5">
    <location>
        <begin position="6"/>
        <end position="30"/>
    </location>
</feature>
<evidence type="ECO:0008006" key="8">
    <source>
        <dbReference type="Google" id="ProtNLM"/>
    </source>
</evidence>
<keyword evidence="7" id="KW-1185">Reference proteome</keyword>
<accession>A0ABU0MHD2</accession>
<dbReference type="EMBL" id="JAUSVU010000004">
    <property type="protein sequence ID" value="MDQ0532836.1"/>
    <property type="molecule type" value="Genomic_DNA"/>
</dbReference>
<sequence length="71" mass="7680">MIVDFSIAGVFIPGLLVLAFVSLVATMAMVRVFSVTGISRLFAFRPLVETATFLIIYGLLMQSLPLMGLLS</sequence>
<proteinExistence type="predicted"/>
<keyword evidence="3 5" id="KW-1133">Transmembrane helix</keyword>
<dbReference type="Proteomes" id="UP001244552">
    <property type="component" value="Unassembled WGS sequence"/>
</dbReference>
<evidence type="ECO:0000256" key="2">
    <source>
        <dbReference type="ARBA" id="ARBA00022692"/>
    </source>
</evidence>
<keyword evidence="4 5" id="KW-0472">Membrane</keyword>
<comment type="caution">
    <text evidence="6">The sequence shown here is derived from an EMBL/GenBank/DDBJ whole genome shotgun (WGS) entry which is preliminary data.</text>
</comment>
<dbReference type="InterPro" id="IPR012451">
    <property type="entry name" value="DUF1656"/>
</dbReference>
<gene>
    <name evidence="6" type="ORF">QO018_001683</name>
</gene>
<evidence type="ECO:0000313" key="6">
    <source>
        <dbReference type="EMBL" id="MDQ0532836.1"/>
    </source>
</evidence>
<protein>
    <recommendedName>
        <fullName evidence="8">DUF1656 domain-containing protein</fullName>
    </recommendedName>
</protein>
<keyword evidence="1" id="KW-1003">Cell membrane</keyword>
<evidence type="ECO:0000313" key="7">
    <source>
        <dbReference type="Proteomes" id="UP001244552"/>
    </source>
</evidence>
<name>A0ABU0MHD2_9PROT</name>
<evidence type="ECO:0000256" key="5">
    <source>
        <dbReference type="SAM" id="Phobius"/>
    </source>
</evidence>
<evidence type="ECO:0000256" key="3">
    <source>
        <dbReference type="ARBA" id="ARBA00022989"/>
    </source>
</evidence>
<keyword evidence="2 5" id="KW-0812">Transmembrane</keyword>
<evidence type="ECO:0000256" key="1">
    <source>
        <dbReference type="ARBA" id="ARBA00022475"/>
    </source>
</evidence>
<evidence type="ECO:0000256" key="4">
    <source>
        <dbReference type="ARBA" id="ARBA00023136"/>
    </source>
</evidence>